<name>A0A1X1D363_9GAMM</name>
<dbReference type="EMBL" id="MLFR01000002">
    <property type="protein sequence ID" value="ORM71087.1"/>
    <property type="molecule type" value="Genomic_DNA"/>
</dbReference>
<sequence length="119" mass="13035">MPTASEDEQAHTRPQRGRPQRPRPFVASERAGARPLQRLTWLSAIRPQSQARNAASGGSAELTGLPVSAVGLTTRLAGEPKGAIRLLTLSGLITKKPGTRLLNTKGFNRFRKQRDNREK</sequence>
<comment type="caution">
    <text evidence="2">The sequence shown here is derived from an EMBL/GenBank/DDBJ whole genome shotgun (WGS) entry which is preliminary data.</text>
</comment>
<dbReference type="Proteomes" id="UP000193558">
    <property type="component" value="Unassembled WGS sequence"/>
</dbReference>
<organism evidence="2 3">
    <name type="scientific">Pantoea rwandensis</name>
    <dbReference type="NCBI Taxonomy" id="1076550"/>
    <lineage>
        <taxon>Bacteria</taxon>
        <taxon>Pseudomonadati</taxon>
        <taxon>Pseudomonadota</taxon>
        <taxon>Gammaproteobacteria</taxon>
        <taxon>Enterobacterales</taxon>
        <taxon>Erwiniaceae</taxon>
        <taxon>Pantoea</taxon>
    </lineage>
</organism>
<dbReference type="AlphaFoldDB" id="A0A1X1D363"/>
<evidence type="ECO:0000256" key="1">
    <source>
        <dbReference type="SAM" id="MobiDB-lite"/>
    </source>
</evidence>
<proteinExistence type="predicted"/>
<reference evidence="2 3" key="1">
    <citation type="journal article" date="2017" name="Antonie Van Leeuwenhoek">
        <title>Phylogenomic resolution of the bacterial genus Pantoea and its relationship with Erwinia and Tatumella.</title>
        <authorList>
            <person name="Palmer M."/>
            <person name="Steenkamp E.T."/>
            <person name="Coetzee M.P."/>
            <person name="Chan W.Y."/>
            <person name="van Zyl E."/>
            <person name="De Maayer P."/>
            <person name="Coutinho T.A."/>
            <person name="Blom J."/>
            <person name="Smits T.H."/>
            <person name="Duffy B."/>
            <person name="Venter S.N."/>
        </authorList>
    </citation>
    <scope>NUCLEOTIDE SEQUENCE [LARGE SCALE GENOMIC DNA]</scope>
    <source>
        <strain evidence="2 3">LMG 26275</strain>
    </source>
</reference>
<feature type="region of interest" description="Disordered" evidence="1">
    <location>
        <begin position="1"/>
        <end position="32"/>
    </location>
</feature>
<gene>
    <name evidence="2" type="ORF">HA51_04150</name>
</gene>
<evidence type="ECO:0000313" key="2">
    <source>
        <dbReference type="EMBL" id="ORM71087.1"/>
    </source>
</evidence>
<protein>
    <submittedName>
        <fullName evidence="2">Uncharacterized protein</fullName>
    </submittedName>
</protein>
<evidence type="ECO:0000313" key="3">
    <source>
        <dbReference type="Proteomes" id="UP000193558"/>
    </source>
</evidence>
<accession>A0A1X1D363</accession>